<evidence type="ECO:0000313" key="3">
    <source>
        <dbReference type="Proteomes" id="UP000830671"/>
    </source>
</evidence>
<dbReference type="EMBL" id="CP019477">
    <property type="protein sequence ID" value="UQC85572.1"/>
    <property type="molecule type" value="Genomic_DNA"/>
</dbReference>
<gene>
    <name evidence="2" type="ORF">CLUP02_11071</name>
</gene>
<dbReference type="KEGG" id="clup:CLUP02_11071"/>
<accession>A0A9Q8SXY1</accession>
<feature type="compositionally biased region" description="Basic and acidic residues" evidence="1">
    <location>
        <begin position="8"/>
        <end position="22"/>
    </location>
</feature>
<dbReference type="GeneID" id="73345050"/>
<feature type="region of interest" description="Disordered" evidence="1">
    <location>
        <begin position="1"/>
        <end position="35"/>
    </location>
</feature>
<dbReference type="AlphaFoldDB" id="A0A9Q8SXY1"/>
<dbReference type="Proteomes" id="UP000830671">
    <property type="component" value="Chromosome 5"/>
</dbReference>
<name>A0A9Q8SXY1_9PEZI</name>
<reference evidence="2" key="1">
    <citation type="journal article" date="2021" name="Mol. Plant Microbe Interact.">
        <title>Complete Genome Sequence of the Plant-Pathogenic Fungus Colletotrichum lupini.</title>
        <authorList>
            <person name="Baroncelli R."/>
            <person name="Pensec F."/>
            <person name="Da Lio D."/>
            <person name="Boufleur T."/>
            <person name="Vicente I."/>
            <person name="Sarrocco S."/>
            <person name="Picot A."/>
            <person name="Baraldi E."/>
            <person name="Sukno S."/>
            <person name="Thon M."/>
            <person name="Le Floch G."/>
        </authorList>
    </citation>
    <scope>NUCLEOTIDE SEQUENCE</scope>
    <source>
        <strain evidence="2">IMI 504893</strain>
    </source>
</reference>
<organism evidence="2 3">
    <name type="scientific">Colletotrichum lupini</name>
    <dbReference type="NCBI Taxonomy" id="145971"/>
    <lineage>
        <taxon>Eukaryota</taxon>
        <taxon>Fungi</taxon>
        <taxon>Dikarya</taxon>
        <taxon>Ascomycota</taxon>
        <taxon>Pezizomycotina</taxon>
        <taxon>Sordariomycetes</taxon>
        <taxon>Hypocreomycetidae</taxon>
        <taxon>Glomerellales</taxon>
        <taxon>Glomerellaceae</taxon>
        <taxon>Colletotrichum</taxon>
        <taxon>Colletotrichum acutatum species complex</taxon>
    </lineage>
</organism>
<evidence type="ECO:0000256" key="1">
    <source>
        <dbReference type="SAM" id="MobiDB-lite"/>
    </source>
</evidence>
<keyword evidence="3" id="KW-1185">Reference proteome</keyword>
<protein>
    <submittedName>
        <fullName evidence="2">Uncharacterized protein</fullName>
    </submittedName>
</protein>
<dbReference type="RefSeq" id="XP_049147185.1">
    <property type="nucleotide sequence ID" value="XM_049290040.1"/>
</dbReference>
<proteinExistence type="predicted"/>
<evidence type="ECO:0000313" key="2">
    <source>
        <dbReference type="EMBL" id="UQC85572.1"/>
    </source>
</evidence>
<sequence length="35" mass="4090">MQTGNAQGRRERERSPDERMGESRGCWFGSSLDFR</sequence>